<feature type="compositionally biased region" description="Basic and acidic residues" evidence="1">
    <location>
        <begin position="1"/>
        <end position="18"/>
    </location>
</feature>
<dbReference type="InterPro" id="IPR052895">
    <property type="entry name" value="HetReg/Transcr_Mod"/>
</dbReference>
<reference evidence="3 4" key="1">
    <citation type="submission" date="2024-07" db="EMBL/GenBank/DDBJ databases">
        <title>Section-level genome sequencing and comparative genomics of Aspergillus sections Usti and Cavernicolus.</title>
        <authorList>
            <consortium name="Lawrence Berkeley National Laboratory"/>
            <person name="Nybo J.L."/>
            <person name="Vesth T.C."/>
            <person name="Theobald S."/>
            <person name="Frisvad J.C."/>
            <person name="Larsen T.O."/>
            <person name="Kjaerboelling I."/>
            <person name="Rothschild-Mancinelli K."/>
            <person name="Lyhne E.K."/>
            <person name="Kogle M.E."/>
            <person name="Barry K."/>
            <person name="Clum A."/>
            <person name="Na H."/>
            <person name="Ledsgaard L."/>
            <person name="Lin J."/>
            <person name="Lipzen A."/>
            <person name="Kuo A."/>
            <person name="Riley R."/>
            <person name="Mondo S."/>
            <person name="LaButti K."/>
            <person name="Haridas S."/>
            <person name="Pangalinan J."/>
            <person name="Salamov A.A."/>
            <person name="Simmons B.A."/>
            <person name="Magnuson J.K."/>
            <person name="Chen J."/>
            <person name="Drula E."/>
            <person name="Henrissat B."/>
            <person name="Wiebenga A."/>
            <person name="Lubbers R.J."/>
            <person name="Gomes A.C."/>
            <person name="Makela M.R."/>
            <person name="Stajich J."/>
            <person name="Grigoriev I.V."/>
            <person name="Mortensen U.H."/>
            <person name="De vries R.P."/>
            <person name="Baker S.E."/>
            <person name="Andersen M.R."/>
        </authorList>
    </citation>
    <scope>NUCLEOTIDE SEQUENCE [LARGE SCALE GENOMIC DNA]</scope>
    <source>
        <strain evidence="3 4">CBS 600.67</strain>
    </source>
</reference>
<evidence type="ECO:0000259" key="2">
    <source>
        <dbReference type="Pfam" id="PF06985"/>
    </source>
</evidence>
<feature type="domain" description="Heterokaryon incompatibility" evidence="2">
    <location>
        <begin position="53"/>
        <end position="237"/>
    </location>
</feature>
<dbReference type="PANTHER" id="PTHR24148:SF64">
    <property type="entry name" value="HETEROKARYON INCOMPATIBILITY DOMAIN-CONTAINING PROTEIN"/>
    <property type="match status" value="1"/>
</dbReference>
<dbReference type="Pfam" id="PF06985">
    <property type="entry name" value="HET"/>
    <property type="match status" value="1"/>
</dbReference>
<comment type="caution">
    <text evidence="3">The sequence shown here is derived from an EMBL/GenBank/DDBJ whole genome shotgun (WGS) entry which is preliminary data.</text>
</comment>
<dbReference type="PANTHER" id="PTHR24148">
    <property type="entry name" value="ANKYRIN REPEAT DOMAIN-CONTAINING PROTEIN 39 HOMOLOG-RELATED"/>
    <property type="match status" value="1"/>
</dbReference>
<evidence type="ECO:0000256" key="1">
    <source>
        <dbReference type="SAM" id="MobiDB-lite"/>
    </source>
</evidence>
<proteinExistence type="predicted"/>
<name>A0ABR4I3F9_9EURO</name>
<dbReference type="InterPro" id="IPR010730">
    <property type="entry name" value="HET"/>
</dbReference>
<accession>A0ABR4I3F9</accession>
<feature type="region of interest" description="Disordered" evidence="1">
    <location>
        <begin position="1"/>
        <end position="24"/>
    </location>
</feature>
<gene>
    <name evidence="3" type="ORF">BDW59DRAFT_163866</name>
</gene>
<evidence type="ECO:0000313" key="4">
    <source>
        <dbReference type="Proteomes" id="UP001610335"/>
    </source>
</evidence>
<organism evidence="3 4">
    <name type="scientific">Aspergillus cavernicola</name>
    <dbReference type="NCBI Taxonomy" id="176166"/>
    <lineage>
        <taxon>Eukaryota</taxon>
        <taxon>Fungi</taxon>
        <taxon>Dikarya</taxon>
        <taxon>Ascomycota</taxon>
        <taxon>Pezizomycotina</taxon>
        <taxon>Eurotiomycetes</taxon>
        <taxon>Eurotiomycetidae</taxon>
        <taxon>Eurotiales</taxon>
        <taxon>Aspergillaceae</taxon>
        <taxon>Aspergillus</taxon>
        <taxon>Aspergillus subgen. Nidulantes</taxon>
    </lineage>
</organism>
<keyword evidence="4" id="KW-1185">Reference proteome</keyword>
<evidence type="ECO:0000313" key="3">
    <source>
        <dbReference type="EMBL" id="KAL2822276.1"/>
    </source>
</evidence>
<dbReference type="Proteomes" id="UP001610335">
    <property type="component" value="Unassembled WGS sequence"/>
</dbReference>
<dbReference type="EMBL" id="JBFXLS010000059">
    <property type="protein sequence ID" value="KAL2822276.1"/>
    <property type="molecule type" value="Genomic_DNA"/>
</dbReference>
<sequence>MRSIAAHERISDNDHPAFDNDSPWPRRLLHVPTMTSYKWRPGNKYNGRREPSYNAISYTWGRWKLNSVSENPGVGSLVIKGIPWEVPRIDPSHFSVEQFESTIRQAVQKPPPQAKLPPPRRLRKWKERLRKSPEFLWLDIACIDQRETPEGKAEIGRQAGIFKGAKAVYIWLSHTSHLDMAYVDQYLRDSATFPNALGLLKTLPEAQEWKVRSSAIQEIITKFVADPWFSSLWTLQEAFLCPGAIFLAKDAQYVNPEGWFLFHLYSLISHLNNIRKISKRALDLQSDTFDWQPIKDLITLIEASGIESLYELNPMAVLTVARFRKTKKDVDRVYGIMQIFGDECRVGEAAAGAQQTAHEYTLSDLQDEFGRLLLHRYPILSQIHTHLEPPPLGKGWRICARSATPIGFHFAVNHRVHDNIKDFAGRPIVSRCRLTTTILHGLTWGCFTGKACEFNVLQQSWSGHYYSSLDTNGVWDGRQWPLNIALDRLPILREILPFYARCQDMQMGEESQHQLAREISLHFREMKLVVLLLGDERTHDFFPEWEDVPSPDMFLGMILLSQTHEGTQYWQRLGICQWTTYLAKHTANHTGLDRDVLFTQGQQWWDLQGVFG</sequence>
<protein>
    <recommendedName>
        <fullName evidence="2">Heterokaryon incompatibility domain-containing protein</fullName>
    </recommendedName>
</protein>